<accession>X1GYF7</accession>
<organism evidence="2">
    <name type="scientific">marine sediment metagenome</name>
    <dbReference type="NCBI Taxonomy" id="412755"/>
    <lineage>
        <taxon>unclassified sequences</taxon>
        <taxon>metagenomes</taxon>
        <taxon>ecological metagenomes</taxon>
    </lineage>
</organism>
<sequence length="69" mass="7502">MKLLVLKFLDGDDLSAFPWGTEVTVTHDTVVVTGKVFTLVGPMEDPPTLEGDFHIEPIEPTTTPPVLPV</sequence>
<dbReference type="AlphaFoldDB" id="X1GYF7"/>
<comment type="caution">
    <text evidence="2">The sequence shown here is derived from an EMBL/GenBank/DDBJ whole genome shotgun (WGS) entry which is preliminary data.</text>
</comment>
<evidence type="ECO:0000256" key="1">
    <source>
        <dbReference type="SAM" id="MobiDB-lite"/>
    </source>
</evidence>
<dbReference type="EMBL" id="BARU01017881">
    <property type="protein sequence ID" value="GAH49895.1"/>
    <property type="molecule type" value="Genomic_DNA"/>
</dbReference>
<protein>
    <submittedName>
        <fullName evidence="2">Uncharacterized protein</fullName>
    </submittedName>
</protein>
<name>X1GYF7_9ZZZZ</name>
<gene>
    <name evidence="2" type="ORF">S03H2_29605</name>
</gene>
<evidence type="ECO:0000313" key="2">
    <source>
        <dbReference type="EMBL" id="GAH49895.1"/>
    </source>
</evidence>
<proteinExistence type="predicted"/>
<feature type="region of interest" description="Disordered" evidence="1">
    <location>
        <begin position="50"/>
        <end position="69"/>
    </location>
</feature>
<reference evidence="2" key="1">
    <citation type="journal article" date="2014" name="Front. Microbiol.">
        <title>High frequency of phylogenetically diverse reductive dehalogenase-homologous genes in deep subseafloor sedimentary metagenomes.</title>
        <authorList>
            <person name="Kawai M."/>
            <person name="Futagami T."/>
            <person name="Toyoda A."/>
            <person name="Takaki Y."/>
            <person name="Nishi S."/>
            <person name="Hori S."/>
            <person name="Arai W."/>
            <person name="Tsubouchi T."/>
            <person name="Morono Y."/>
            <person name="Uchiyama I."/>
            <person name="Ito T."/>
            <person name="Fujiyama A."/>
            <person name="Inagaki F."/>
            <person name="Takami H."/>
        </authorList>
    </citation>
    <scope>NUCLEOTIDE SEQUENCE</scope>
    <source>
        <strain evidence="2">Expedition CK06-06</strain>
    </source>
</reference>